<accession>A0A7R8WG03</accession>
<protein>
    <submittedName>
        <fullName evidence="1">Uncharacterized protein</fullName>
    </submittedName>
</protein>
<sequence length="293" mass="33007">MFSASVAYICCDEEVVTLIQYLVPPSSPPKTKRFVGSAFNARFIPSALDDKESDAVVYAGRLGKLLWNEEPSGPAQEEASDGFVHVPRPLYPRGLPWTLPSQPSTFDHLGLLGDWNQRRKKFHQDLSADATPTGFLRPIASPRDHFRMKRSDDGIPEPAREKRHLAAMARMGMLPSAHIRFYRPNYFSEPFSLAGDTGYNPSELIPPRTSPLLSHDMEADEPTQGKANEETPKASLKSAAILKNWINGLDSWFQNVKDTDSIPMTKRRRSFRPPKRYYILPAHAALGNSLRRY</sequence>
<organism evidence="1">
    <name type="scientific">Cyprideis torosa</name>
    <dbReference type="NCBI Taxonomy" id="163714"/>
    <lineage>
        <taxon>Eukaryota</taxon>
        <taxon>Metazoa</taxon>
        <taxon>Ecdysozoa</taxon>
        <taxon>Arthropoda</taxon>
        <taxon>Crustacea</taxon>
        <taxon>Oligostraca</taxon>
        <taxon>Ostracoda</taxon>
        <taxon>Podocopa</taxon>
        <taxon>Podocopida</taxon>
        <taxon>Cytherocopina</taxon>
        <taxon>Cytheroidea</taxon>
        <taxon>Cytherideidae</taxon>
        <taxon>Cyprideis</taxon>
    </lineage>
</organism>
<reference evidence="1" key="1">
    <citation type="submission" date="2020-11" db="EMBL/GenBank/DDBJ databases">
        <authorList>
            <person name="Tran Van P."/>
        </authorList>
    </citation>
    <scope>NUCLEOTIDE SEQUENCE</scope>
</reference>
<dbReference type="AlphaFoldDB" id="A0A7R8WG03"/>
<name>A0A7R8WG03_9CRUS</name>
<proteinExistence type="predicted"/>
<gene>
    <name evidence="1" type="ORF">CTOB1V02_LOCUS8855</name>
</gene>
<dbReference type="EMBL" id="OB663116">
    <property type="protein sequence ID" value="CAD7231000.1"/>
    <property type="molecule type" value="Genomic_DNA"/>
</dbReference>
<evidence type="ECO:0000313" key="1">
    <source>
        <dbReference type="EMBL" id="CAD7231000.1"/>
    </source>
</evidence>